<proteinExistence type="inferred from homology"/>
<evidence type="ECO:0000256" key="3">
    <source>
        <dbReference type="ARBA" id="ARBA00022737"/>
    </source>
</evidence>
<dbReference type="PROSITE" id="PS50082">
    <property type="entry name" value="WD_REPEATS_2"/>
    <property type="match status" value="2"/>
</dbReference>
<evidence type="ECO:0008006" key="7">
    <source>
        <dbReference type="Google" id="ProtNLM"/>
    </source>
</evidence>
<evidence type="ECO:0000256" key="2">
    <source>
        <dbReference type="ARBA" id="ARBA00022574"/>
    </source>
</evidence>
<dbReference type="GO" id="GO:0045182">
    <property type="term" value="F:translation regulator activity"/>
    <property type="evidence" value="ECO:0007669"/>
    <property type="project" value="InterPro"/>
</dbReference>
<evidence type="ECO:0000256" key="4">
    <source>
        <dbReference type="PROSITE-ProRule" id="PRU00221"/>
    </source>
</evidence>
<dbReference type="PROSITE" id="PS00678">
    <property type="entry name" value="WD_REPEATS_1"/>
    <property type="match status" value="1"/>
</dbReference>
<dbReference type="InterPro" id="IPR001680">
    <property type="entry name" value="WD40_rpt"/>
</dbReference>
<keyword evidence="3" id="KW-0677">Repeat</keyword>
<dbReference type="FunFam" id="2.130.10.10:FF:000615">
    <property type="entry name" value="Receptor for activated C kinase 1"/>
    <property type="match status" value="1"/>
</dbReference>
<dbReference type="GO" id="GO:0043022">
    <property type="term" value="F:ribosome binding"/>
    <property type="evidence" value="ECO:0007669"/>
    <property type="project" value="InterPro"/>
</dbReference>
<dbReference type="InterPro" id="IPR019775">
    <property type="entry name" value="WD40_repeat_CS"/>
</dbReference>
<evidence type="ECO:0000256" key="1">
    <source>
        <dbReference type="ARBA" id="ARBA00007253"/>
    </source>
</evidence>
<evidence type="ECO:0000313" key="5">
    <source>
        <dbReference type="EMBL" id="CAD7695387.1"/>
    </source>
</evidence>
<organism evidence="5 6">
    <name type="scientific">Ostreobium quekettii</name>
    <dbReference type="NCBI Taxonomy" id="121088"/>
    <lineage>
        <taxon>Eukaryota</taxon>
        <taxon>Viridiplantae</taxon>
        <taxon>Chlorophyta</taxon>
        <taxon>core chlorophytes</taxon>
        <taxon>Ulvophyceae</taxon>
        <taxon>TCBD clade</taxon>
        <taxon>Bryopsidales</taxon>
        <taxon>Ostreobineae</taxon>
        <taxon>Ostreobiaceae</taxon>
        <taxon>Ostreobium</taxon>
    </lineage>
</organism>
<dbReference type="InterPro" id="IPR015943">
    <property type="entry name" value="WD40/YVTN_repeat-like_dom_sf"/>
</dbReference>
<dbReference type="Pfam" id="PF00400">
    <property type="entry name" value="WD40"/>
    <property type="match status" value="3"/>
</dbReference>
<dbReference type="InterPro" id="IPR045223">
    <property type="entry name" value="RACK1-like"/>
</dbReference>
<dbReference type="InterPro" id="IPR036322">
    <property type="entry name" value="WD40_repeat_dom_sf"/>
</dbReference>
<keyword evidence="2 4" id="KW-0853">WD repeat</keyword>
<feature type="repeat" description="WD" evidence="4">
    <location>
        <begin position="36"/>
        <end position="77"/>
    </location>
</feature>
<dbReference type="SMART" id="SM00320">
    <property type="entry name" value="WD40"/>
    <property type="match status" value="3"/>
</dbReference>
<sequence>MDPGSDKIITGSRCEQGRWRSLASRPKVVSYPLKSLHGHSHSVQDVTISLDGQFALSGSWDGTLRLWDLNAGTTSRHFVGHTKDVLSVAFSVDNRQIVSAARDKTIKIWNTLGECKFTMGDQDGHTEWVSCVRFSPDTTKPMLVSAGWDKQCSMIANGIFHLLADGPYNVHIAPLVKQTKRGLETSFELRKSGRDWLLQLI</sequence>
<dbReference type="Gene3D" id="2.130.10.10">
    <property type="entry name" value="YVTN repeat-like/Quinoprotein amine dehydrogenase"/>
    <property type="match status" value="1"/>
</dbReference>
<dbReference type="AlphaFoldDB" id="A0A8S1INQ4"/>
<feature type="repeat" description="WD" evidence="4">
    <location>
        <begin position="78"/>
        <end position="110"/>
    </location>
</feature>
<reference evidence="5" key="1">
    <citation type="submission" date="2020-12" db="EMBL/GenBank/DDBJ databases">
        <authorList>
            <person name="Iha C."/>
        </authorList>
    </citation>
    <scope>NUCLEOTIDE SEQUENCE</scope>
</reference>
<protein>
    <recommendedName>
        <fullName evidence="7">Guanine nucleotide-binding protein subunit beta-2-like 1</fullName>
    </recommendedName>
</protein>
<dbReference type="Proteomes" id="UP000708148">
    <property type="component" value="Unassembled WGS sequence"/>
</dbReference>
<name>A0A8S1INQ4_9CHLO</name>
<accession>A0A8S1INQ4</accession>
<keyword evidence="6" id="KW-1185">Reference proteome</keyword>
<dbReference type="PANTHER" id="PTHR19868">
    <property type="entry name" value="RECEPTOR FOR ACTIVATED PROTEIN KINASE C RACK1"/>
    <property type="match status" value="1"/>
</dbReference>
<dbReference type="PROSITE" id="PS50294">
    <property type="entry name" value="WD_REPEATS_REGION"/>
    <property type="match status" value="2"/>
</dbReference>
<dbReference type="SUPFAM" id="SSF50978">
    <property type="entry name" value="WD40 repeat-like"/>
    <property type="match status" value="1"/>
</dbReference>
<comment type="similarity">
    <text evidence="1">Belongs to the WD repeat G protein beta family. Ribosomal protein RACK1 subfamily.</text>
</comment>
<gene>
    <name evidence="5" type="ORF">OSTQU699_LOCUS748</name>
</gene>
<dbReference type="OrthoDB" id="1679703at2759"/>
<dbReference type="EMBL" id="CAJHUC010000337">
    <property type="protein sequence ID" value="CAD7695387.1"/>
    <property type="molecule type" value="Genomic_DNA"/>
</dbReference>
<comment type="caution">
    <text evidence="5">The sequence shown here is derived from an EMBL/GenBank/DDBJ whole genome shotgun (WGS) entry which is preliminary data.</text>
</comment>
<evidence type="ECO:0000313" key="6">
    <source>
        <dbReference type="Proteomes" id="UP000708148"/>
    </source>
</evidence>